<accession>A0A7W9JK54</accession>
<dbReference type="PANTHER" id="PTHR48228:SF4">
    <property type="entry name" value="BLR3030 PROTEIN"/>
    <property type="match status" value="1"/>
</dbReference>
<dbReference type="RefSeq" id="WP_184172970.1">
    <property type="nucleotide sequence ID" value="NZ_BAABAG010000012.1"/>
</dbReference>
<dbReference type="Pfam" id="PF02515">
    <property type="entry name" value="CoA_transf_3"/>
    <property type="match status" value="1"/>
</dbReference>
<dbReference type="InterPro" id="IPR003673">
    <property type="entry name" value="CoA-Trfase_fam_III"/>
</dbReference>
<keyword evidence="2" id="KW-1185">Reference proteome</keyword>
<dbReference type="Gene3D" id="3.40.50.10540">
    <property type="entry name" value="Crotonobetainyl-coa:carnitine coa-transferase, domain 1"/>
    <property type="match status" value="1"/>
</dbReference>
<dbReference type="SUPFAM" id="SSF89796">
    <property type="entry name" value="CoA-transferase family III (CaiB/BaiF)"/>
    <property type="match status" value="2"/>
</dbReference>
<protein>
    <submittedName>
        <fullName evidence="1">Crotonobetainyl-CoA:carnitine CoA-transferase CaiB-like acyl-CoA transferase</fullName>
    </submittedName>
</protein>
<dbReference type="EMBL" id="JACHMW010000001">
    <property type="protein sequence ID" value="MBB5849423.1"/>
    <property type="molecule type" value="Genomic_DNA"/>
</dbReference>
<evidence type="ECO:0000313" key="1">
    <source>
        <dbReference type="EMBL" id="MBB5849423.1"/>
    </source>
</evidence>
<dbReference type="PANTHER" id="PTHR48228">
    <property type="entry name" value="SUCCINYL-COA--D-CITRAMALATE COA-TRANSFERASE"/>
    <property type="match status" value="1"/>
</dbReference>
<dbReference type="InterPro" id="IPR050509">
    <property type="entry name" value="CoA-transferase_III"/>
</dbReference>
<reference evidence="1 2" key="1">
    <citation type="submission" date="2020-08" db="EMBL/GenBank/DDBJ databases">
        <title>Sequencing the genomes of 1000 actinobacteria strains.</title>
        <authorList>
            <person name="Klenk H.-P."/>
        </authorList>
    </citation>
    <scope>NUCLEOTIDE SEQUENCE [LARGE SCALE GENOMIC DNA]</scope>
    <source>
        <strain evidence="1 2">DSM 17945</strain>
    </source>
</reference>
<keyword evidence="1" id="KW-0808">Transferase</keyword>
<dbReference type="Proteomes" id="UP000567246">
    <property type="component" value="Unassembled WGS sequence"/>
</dbReference>
<dbReference type="AlphaFoldDB" id="A0A7W9JK54"/>
<comment type="caution">
    <text evidence="1">The sequence shown here is derived from an EMBL/GenBank/DDBJ whole genome shotgun (WGS) entry which is preliminary data.</text>
</comment>
<gene>
    <name evidence="1" type="ORF">HDA33_001987</name>
</gene>
<dbReference type="GO" id="GO:0016740">
    <property type="term" value="F:transferase activity"/>
    <property type="evidence" value="ECO:0007669"/>
    <property type="project" value="UniProtKB-KW"/>
</dbReference>
<evidence type="ECO:0000313" key="2">
    <source>
        <dbReference type="Proteomes" id="UP000567246"/>
    </source>
</evidence>
<dbReference type="InterPro" id="IPR023606">
    <property type="entry name" value="CoA-Trfase_III_dom_1_sf"/>
</dbReference>
<sequence>MPRVSAPVPAPRRWWAGPLDVEQLAWTAVSDARDAVQALVDARGQGWRVGTTPELVAGSFAAIKHLRVGGEPVASWAPMSGFVRAADGWVRTHANYPHHAAALGRALGARDRASLERAVAGRTALDVEEAVHDAGGIAVAVRRATQWAAHPQGVATSNEPWVSVDAGSERAPLSGGALPLDGVRVLDLTRVIAGPAGSQLMACLGADVLRIDPPARPEIDAQFLSNGMGKRSATADLAEHRTELEALLAGADVVLLGYRPGSLDRFGLGPDALAQRHPHLVVGSLSAWGERGPWAQRAGFDSIVQAASGTALACSPDDGATPGALPVQALDHATGYALAAGVVRLLAEGRAGVVRASLLGAARTLLGCAAPPEEPVAELGVPRVTVRSAAGTLNTVPPPLTLDGATVERDVAGYGAASLRWA</sequence>
<name>A0A7W9JK54_9MICC</name>
<proteinExistence type="predicted"/>
<organism evidence="1 2">
    <name type="scientific">Micrococcus endophyticus</name>
    <dbReference type="NCBI Taxonomy" id="455343"/>
    <lineage>
        <taxon>Bacteria</taxon>
        <taxon>Bacillati</taxon>
        <taxon>Actinomycetota</taxon>
        <taxon>Actinomycetes</taxon>
        <taxon>Micrococcales</taxon>
        <taxon>Micrococcaceae</taxon>
        <taxon>Micrococcus</taxon>
    </lineage>
</organism>